<organism evidence="6 7">
    <name type="scientific">Zygotorulaspora mrakii</name>
    <name type="common">Zygosaccharomyces mrakii</name>
    <dbReference type="NCBI Taxonomy" id="42260"/>
    <lineage>
        <taxon>Eukaryota</taxon>
        <taxon>Fungi</taxon>
        <taxon>Dikarya</taxon>
        <taxon>Ascomycota</taxon>
        <taxon>Saccharomycotina</taxon>
        <taxon>Saccharomycetes</taxon>
        <taxon>Saccharomycetales</taxon>
        <taxon>Saccharomycetaceae</taxon>
        <taxon>Zygotorulaspora</taxon>
    </lineage>
</organism>
<dbReference type="GO" id="GO:0005681">
    <property type="term" value="C:spliceosomal complex"/>
    <property type="evidence" value="ECO:0007669"/>
    <property type="project" value="UniProtKB-UniRule"/>
</dbReference>
<dbReference type="GeneID" id="59236923"/>
<reference evidence="6 7" key="1">
    <citation type="submission" date="2020-07" db="EMBL/GenBank/DDBJ databases">
        <title>The yeast mating-type switching endonuclease HO is a domesticated member of an unorthodox homing genetic element family.</title>
        <authorList>
            <person name="Coughlan A.Y."/>
            <person name="Lombardi L."/>
            <person name="Braun-Galleani S."/>
            <person name="Martos A.R."/>
            <person name="Galeote V."/>
            <person name="Bigey F."/>
            <person name="Dequin S."/>
            <person name="Byrne K.P."/>
            <person name="Wolfe K.H."/>
        </authorList>
    </citation>
    <scope>NUCLEOTIDE SEQUENCE [LARGE SCALE GENOMIC DNA]</scope>
    <source>
        <strain evidence="6 7">NRRL Y-6702</strain>
    </source>
</reference>
<dbReference type="OrthoDB" id="666364at2759"/>
<proteinExistence type="inferred from homology"/>
<dbReference type="AlphaFoldDB" id="A0A7H9B3E7"/>
<dbReference type="InterPro" id="IPR004015">
    <property type="entry name" value="SKI-int_prot_SKIP_SNW-dom"/>
</dbReference>
<evidence type="ECO:0000313" key="7">
    <source>
        <dbReference type="Proteomes" id="UP000509704"/>
    </source>
</evidence>
<gene>
    <name evidence="6" type="ORF">HG535_0E02650</name>
</gene>
<keyword evidence="3" id="KW-0507">mRNA processing</keyword>
<comment type="subunit">
    <text evidence="3">Associated with the spliceosome.</text>
</comment>
<accession>A0A7H9B3E7</accession>
<feature type="domain" description="SKI-interacting protein SKIP SNW" evidence="5">
    <location>
        <begin position="133"/>
        <end position="288"/>
    </location>
</feature>
<feature type="compositionally biased region" description="Basic and acidic residues" evidence="4">
    <location>
        <begin position="11"/>
        <end position="26"/>
    </location>
</feature>
<feature type="region of interest" description="Disordered" evidence="4">
    <location>
        <begin position="1"/>
        <end position="26"/>
    </location>
</feature>
<keyword evidence="3" id="KW-0747">Spliceosome</keyword>
<dbReference type="Proteomes" id="UP000509704">
    <property type="component" value="Chromosome 5"/>
</dbReference>
<comment type="function">
    <text evidence="3">Involved in pre-mRNA splicing.</text>
</comment>
<dbReference type="PANTHER" id="PTHR12096">
    <property type="entry name" value="NUCLEAR PROTEIN SKIP-RELATED"/>
    <property type="match status" value="1"/>
</dbReference>
<evidence type="ECO:0000313" key="6">
    <source>
        <dbReference type="EMBL" id="QLG73181.1"/>
    </source>
</evidence>
<keyword evidence="3" id="KW-0539">Nucleus</keyword>
<evidence type="ECO:0000259" key="5">
    <source>
        <dbReference type="Pfam" id="PF02731"/>
    </source>
</evidence>
<sequence length="445" mass="50708">MSFTSLLPSPKHSESEQSKEATQTRRNQEHVLNALVHHDNELIKTMPESDTNLDSIVAQKLTFQDIIPMRQRNFNLHIPKPSSEDIEEAYRRTKRVFEKVLSNHLQKRSTTVKSSKEINDSAYELRYDTVQPSGARRTRILTVVDQAKDPLQPNTIKATKVVAPTDEEDITPILHKTLGTDPAEILSKEDRDMWKIPAAISSWKNPKGYTIALEKRLEMDGRFSSEQLEGHKISDGFSKLSAALESADRKARQEIKLRAEAKRQLAEEETIKKEERLMSLARKAREDREQYRNLHNAISSHSPENDNETQRNFSREKRKQELQHGIRKSKMSTADRLRELAYSQGRDISERVILSAAKVTESKEANYDSRLFSKGANAQAKRHEEQLYDQPLFAGQNSSGIYRGNLEQVNSTGSSAAQNSGIGETIHFTKADNDTLLESTEKKEK</sequence>
<evidence type="ECO:0000256" key="2">
    <source>
        <dbReference type="ARBA" id="ARBA00022160"/>
    </source>
</evidence>
<name>A0A7H9B3E7_ZYGMR</name>
<feature type="compositionally biased region" description="Basic and acidic residues" evidence="4">
    <location>
        <begin position="313"/>
        <end position="324"/>
    </location>
</feature>
<keyword evidence="7" id="KW-1185">Reference proteome</keyword>
<dbReference type="RefSeq" id="XP_037144908.1">
    <property type="nucleotide sequence ID" value="XM_037289013.1"/>
</dbReference>
<protein>
    <recommendedName>
        <fullName evidence="2 3">Pre-mRNA-processing protein 45</fullName>
    </recommendedName>
</protein>
<keyword evidence="3" id="KW-0508">mRNA splicing</keyword>
<dbReference type="Pfam" id="PF02731">
    <property type="entry name" value="SKIP_SNW"/>
    <property type="match status" value="1"/>
</dbReference>
<dbReference type="GO" id="GO:0000398">
    <property type="term" value="P:mRNA splicing, via spliceosome"/>
    <property type="evidence" value="ECO:0007669"/>
    <property type="project" value="InterPro"/>
</dbReference>
<evidence type="ECO:0000256" key="1">
    <source>
        <dbReference type="ARBA" id="ARBA00010197"/>
    </source>
</evidence>
<dbReference type="InterPro" id="IPR017862">
    <property type="entry name" value="SKI-int_prot_SKIP"/>
</dbReference>
<comment type="subcellular location">
    <subcellularLocation>
        <location evidence="3">Nucleus</location>
    </subcellularLocation>
</comment>
<evidence type="ECO:0000256" key="4">
    <source>
        <dbReference type="SAM" id="MobiDB-lite"/>
    </source>
</evidence>
<feature type="region of interest" description="Disordered" evidence="4">
    <location>
        <begin position="296"/>
        <end position="332"/>
    </location>
</feature>
<evidence type="ECO:0000256" key="3">
    <source>
        <dbReference type="RuleBase" id="RU367140"/>
    </source>
</evidence>
<comment type="similarity">
    <text evidence="1 3">Belongs to the SNW family.</text>
</comment>
<dbReference type="EMBL" id="CP058608">
    <property type="protein sequence ID" value="QLG73181.1"/>
    <property type="molecule type" value="Genomic_DNA"/>
</dbReference>
<dbReference type="KEGG" id="zmk:HG535_0E02650"/>